<dbReference type="SMART" id="SM00327">
    <property type="entry name" value="VWA"/>
    <property type="match status" value="1"/>
</dbReference>
<dbReference type="PROSITE" id="PS51257">
    <property type="entry name" value="PROKAR_LIPOPROTEIN"/>
    <property type="match status" value="1"/>
</dbReference>
<dbReference type="RefSeq" id="WP_101354011.1">
    <property type="nucleotide sequence ID" value="NZ_PIQO01000005.1"/>
</dbReference>
<dbReference type="InterPro" id="IPR002035">
    <property type="entry name" value="VWF_A"/>
</dbReference>
<evidence type="ECO:0000313" key="4">
    <source>
        <dbReference type="Proteomes" id="UP000233440"/>
    </source>
</evidence>
<dbReference type="Pfam" id="PF00092">
    <property type="entry name" value="VWA"/>
    <property type="match status" value="1"/>
</dbReference>
<evidence type="ECO:0000259" key="2">
    <source>
        <dbReference type="PROSITE" id="PS50234"/>
    </source>
</evidence>
<dbReference type="InterPro" id="IPR036465">
    <property type="entry name" value="vWFA_dom_sf"/>
</dbReference>
<dbReference type="AlphaFoldDB" id="A0A2N3LLG9"/>
<dbReference type="Proteomes" id="UP000233440">
    <property type="component" value="Unassembled WGS sequence"/>
</dbReference>
<proteinExistence type="predicted"/>
<protein>
    <recommendedName>
        <fullName evidence="2">VWFA domain-containing protein</fullName>
    </recommendedName>
</protein>
<dbReference type="OrthoDB" id="9783818at2"/>
<evidence type="ECO:0000313" key="3">
    <source>
        <dbReference type="EMBL" id="PKR85456.1"/>
    </source>
</evidence>
<feature type="compositionally biased region" description="Basic and acidic residues" evidence="1">
    <location>
        <begin position="37"/>
        <end position="47"/>
    </location>
</feature>
<dbReference type="SUPFAM" id="SSF53300">
    <property type="entry name" value="vWA-like"/>
    <property type="match status" value="1"/>
</dbReference>
<comment type="caution">
    <text evidence="3">The sequence shown here is derived from an EMBL/GenBank/DDBJ whole genome shotgun (WGS) entry which is preliminary data.</text>
</comment>
<reference evidence="3 4" key="1">
    <citation type="submission" date="2017-11" db="EMBL/GenBank/DDBJ databases">
        <title>Bacillus camelliae sp. nov., isolated from pu'er tea.</title>
        <authorList>
            <person name="Niu L."/>
        </authorList>
    </citation>
    <scope>NUCLEOTIDE SEQUENCE [LARGE SCALE GENOMIC DNA]</scope>
    <source>
        <strain evidence="3 4">7578-1</strain>
    </source>
</reference>
<evidence type="ECO:0000256" key="1">
    <source>
        <dbReference type="SAM" id="MobiDB-lite"/>
    </source>
</evidence>
<feature type="region of interest" description="Disordered" evidence="1">
    <location>
        <begin position="25"/>
        <end position="59"/>
    </location>
</feature>
<dbReference type="PROSITE" id="PS50234">
    <property type="entry name" value="VWFA"/>
    <property type="match status" value="1"/>
</dbReference>
<keyword evidence="4" id="KW-1185">Reference proteome</keyword>
<sequence length="466" mass="51944">MLKIARPFVTLLCLIIIAGCQQTEKTSQHRKTSSPTKETETAKEKEPTYGLSGEEMEQEPGGDLYKKFIIDAEFADNNVYTEAQNKAINEYIQNIKKTDTKNWTAEKWAGSLITAFRTDYKKTIQPMKDYEVKFDKLKLPDGRLLQDVSEEELHEEANKVNIALLLDASGSMKADIPGGNKMQLAKSSLSNFAQNLPDKTNVSLTVFGHKGTGSDKDKKLSCSSVETVYPLTSYEKSKFSGALNKFKASGWTPLASAIQNAQKQLLAASDDHTKNFIYVVSDGIETCGGNPVQAAKDAKASNMDIQINIIGFDVDSEADRQLKEVAKAGGGEYTSVRTKQQLDDEVAKNWREAIGKTTWRFWVVGNVGNINWDSVGMSQELSGLYNKNITARNRESDRINSTLSKLLEETIIDLDKKSAISDILSKRSDNMRVYSESVWNTKHREIFDTADRLTKIIDGVTKDLDL</sequence>
<name>A0A2N3LLG9_9BACI</name>
<dbReference type="EMBL" id="PIQO01000005">
    <property type="protein sequence ID" value="PKR85456.1"/>
    <property type="molecule type" value="Genomic_DNA"/>
</dbReference>
<gene>
    <name evidence="3" type="ORF">CWO92_09755</name>
</gene>
<organism evidence="3 4">
    <name type="scientific">Heyndrickxia camelliae</name>
    <dbReference type="NCBI Taxonomy" id="1707093"/>
    <lineage>
        <taxon>Bacteria</taxon>
        <taxon>Bacillati</taxon>
        <taxon>Bacillota</taxon>
        <taxon>Bacilli</taxon>
        <taxon>Bacillales</taxon>
        <taxon>Bacillaceae</taxon>
        <taxon>Heyndrickxia</taxon>
    </lineage>
</organism>
<dbReference type="Gene3D" id="3.40.50.410">
    <property type="entry name" value="von Willebrand factor, type A domain"/>
    <property type="match status" value="1"/>
</dbReference>
<feature type="domain" description="VWFA" evidence="2">
    <location>
        <begin position="161"/>
        <end position="354"/>
    </location>
</feature>
<accession>A0A2N3LLG9</accession>